<dbReference type="CDD" id="cd03801">
    <property type="entry name" value="GT4_PimA-like"/>
    <property type="match status" value="1"/>
</dbReference>
<dbReference type="InterPro" id="IPR001296">
    <property type="entry name" value="Glyco_trans_1"/>
</dbReference>
<dbReference type="GO" id="GO:0009103">
    <property type="term" value="P:lipopolysaccharide biosynthetic process"/>
    <property type="evidence" value="ECO:0007669"/>
    <property type="project" value="TreeGrafter"/>
</dbReference>
<name>J9GGW2_9ZZZZ</name>
<gene>
    <name evidence="3" type="ORF">EVA_05216</name>
</gene>
<feature type="domain" description="Glycosyl transferase family 1" evidence="2">
    <location>
        <begin position="153"/>
        <end position="295"/>
    </location>
</feature>
<dbReference type="PANTHER" id="PTHR46401">
    <property type="entry name" value="GLYCOSYLTRANSFERASE WBBK-RELATED"/>
    <property type="match status" value="1"/>
</dbReference>
<evidence type="ECO:0000313" key="3">
    <source>
        <dbReference type="EMBL" id="EJX06677.1"/>
    </source>
</evidence>
<proteinExistence type="predicted"/>
<dbReference type="PANTHER" id="PTHR46401:SF2">
    <property type="entry name" value="GLYCOSYLTRANSFERASE WBBK-RELATED"/>
    <property type="match status" value="1"/>
</dbReference>
<dbReference type="EMBL" id="AMCI01001093">
    <property type="protein sequence ID" value="EJX06677.1"/>
    <property type="molecule type" value="Genomic_DNA"/>
</dbReference>
<accession>J9GGW2</accession>
<comment type="caution">
    <text evidence="3">The sequence shown here is derived from an EMBL/GenBank/DDBJ whole genome shotgun (WGS) entry which is preliminary data.</text>
</comment>
<dbReference type="SUPFAM" id="SSF53756">
    <property type="entry name" value="UDP-Glycosyltransferase/glycogen phosphorylase"/>
    <property type="match status" value="1"/>
</dbReference>
<dbReference type="EC" id="2.4.-.-" evidence="3"/>
<dbReference type="AlphaFoldDB" id="J9GGW2"/>
<evidence type="ECO:0000259" key="2">
    <source>
        <dbReference type="Pfam" id="PF00534"/>
    </source>
</evidence>
<reference evidence="3" key="1">
    <citation type="journal article" date="2012" name="PLoS ONE">
        <title>Gene sets for utilization of primary and secondary nutrition supplies in the distal gut of endangered iberian lynx.</title>
        <authorList>
            <person name="Alcaide M."/>
            <person name="Messina E."/>
            <person name="Richter M."/>
            <person name="Bargiela R."/>
            <person name="Peplies J."/>
            <person name="Huws S.A."/>
            <person name="Newbold C.J."/>
            <person name="Golyshin P.N."/>
            <person name="Simon M.A."/>
            <person name="Lopez G."/>
            <person name="Yakimov M.M."/>
            <person name="Ferrer M."/>
        </authorList>
    </citation>
    <scope>NUCLEOTIDE SEQUENCE</scope>
</reference>
<dbReference type="Pfam" id="PF00534">
    <property type="entry name" value="Glycos_transf_1"/>
    <property type="match status" value="1"/>
</dbReference>
<dbReference type="Gene3D" id="3.40.50.2000">
    <property type="entry name" value="Glycogen Phosphorylase B"/>
    <property type="match status" value="2"/>
</dbReference>
<sequence length="330" mass="37925">MKACQPYVTDYLIVKMKWWLMDESKARSPKKKITYWMHCLKACWKIRHFLQSIQPDHTISNTLALPHLAITSRWLGIRHTWFLHEIPENTWHHIALLLGTEKTLKLVNRLSERVLVPSDYAYRYYQGHIKESKLHTILQAVELPPATQILQRHPEYSVLLVGSFDSNKGQLELLQAIHLIQQSHRNIHVYLTGPDNGGMKPCKQYIQENQMDQLVEILPFTSDITSLYQRTDVVAVCSLVETFGRVAIEAQLCGLPVILANTSANPERIINGVNGLLYEKGNAKDLADKIEQLRPEKVRQCMRQKLNAAELSATFSQTAFARRFCTLLMA</sequence>
<evidence type="ECO:0000256" key="1">
    <source>
        <dbReference type="ARBA" id="ARBA00022679"/>
    </source>
</evidence>
<keyword evidence="1 3" id="KW-0808">Transferase</keyword>
<keyword evidence="3" id="KW-0328">Glycosyltransferase</keyword>
<organism evidence="3">
    <name type="scientific">gut metagenome</name>
    <dbReference type="NCBI Taxonomy" id="749906"/>
    <lineage>
        <taxon>unclassified sequences</taxon>
        <taxon>metagenomes</taxon>
        <taxon>organismal metagenomes</taxon>
    </lineage>
</organism>
<dbReference type="GO" id="GO:0016757">
    <property type="term" value="F:glycosyltransferase activity"/>
    <property type="evidence" value="ECO:0007669"/>
    <property type="project" value="UniProtKB-KW"/>
</dbReference>
<protein>
    <submittedName>
        <fullName evidence="3">Protein containing Glycosyl transferase, group 1 domain protein</fullName>
        <ecNumber evidence="3">2.4.-.-</ecNumber>
    </submittedName>
</protein>